<accession>A0A9X3AKM3</accession>
<evidence type="ECO:0000313" key="2">
    <source>
        <dbReference type="Proteomes" id="UP001141259"/>
    </source>
</evidence>
<name>A0A9X3AKM3_9PSEU</name>
<protein>
    <submittedName>
        <fullName evidence="1">Uncharacterized protein</fullName>
    </submittedName>
</protein>
<evidence type="ECO:0000313" key="1">
    <source>
        <dbReference type="EMBL" id="MCS7483105.1"/>
    </source>
</evidence>
<dbReference type="Proteomes" id="UP001141259">
    <property type="component" value="Unassembled WGS sequence"/>
</dbReference>
<sequence length="110" mass="12203">MTATQDAATVHGIPEELAAKVLDEVADEVWAWVPSTRSALRIEGIMRAFTVGGDQGAAVQTLLEHHLVTEGTALRFQAGREDYRCALLELTDSGREVHRRLFFLARKEAR</sequence>
<dbReference type="EMBL" id="JANYMP010000028">
    <property type="protein sequence ID" value="MCS7483105.1"/>
    <property type="molecule type" value="Genomic_DNA"/>
</dbReference>
<keyword evidence="2" id="KW-1185">Reference proteome</keyword>
<gene>
    <name evidence="1" type="ORF">NZH93_40195</name>
</gene>
<organism evidence="1 2">
    <name type="scientific">Umezawaea endophytica</name>
    <dbReference type="NCBI Taxonomy" id="1654476"/>
    <lineage>
        <taxon>Bacteria</taxon>
        <taxon>Bacillati</taxon>
        <taxon>Actinomycetota</taxon>
        <taxon>Actinomycetes</taxon>
        <taxon>Pseudonocardiales</taxon>
        <taxon>Pseudonocardiaceae</taxon>
        <taxon>Umezawaea</taxon>
    </lineage>
</organism>
<dbReference type="RefSeq" id="WP_259628561.1">
    <property type="nucleotide sequence ID" value="NZ_JANYMP010000028.1"/>
</dbReference>
<proteinExistence type="predicted"/>
<dbReference type="AlphaFoldDB" id="A0A9X3AKM3"/>
<reference evidence="1" key="1">
    <citation type="submission" date="2022-08" db="EMBL/GenBank/DDBJ databases">
        <authorList>
            <person name="Tistechok S."/>
            <person name="Samborskyy M."/>
            <person name="Roman I."/>
        </authorList>
    </citation>
    <scope>NUCLEOTIDE SEQUENCE</scope>
    <source>
        <strain evidence="1">DSM 103496</strain>
    </source>
</reference>
<comment type="caution">
    <text evidence="1">The sequence shown here is derived from an EMBL/GenBank/DDBJ whole genome shotgun (WGS) entry which is preliminary data.</text>
</comment>